<evidence type="ECO:0000256" key="9">
    <source>
        <dbReference type="PIRSR" id="PIRSR605027-1"/>
    </source>
</evidence>
<protein>
    <submittedName>
        <fullName evidence="13">Nucleotide-diphospho-sugar transferase</fullName>
    </submittedName>
</protein>
<accession>A0A1Y2FBH1</accession>
<dbReference type="Proteomes" id="UP000193467">
    <property type="component" value="Unassembled WGS sequence"/>
</dbReference>
<dbReference type="OrthoDB" id="675023at2759"/>
<feature type="signal peptide" evidence="12">
    <location>
        <begin position="1"/>
        <end position="28"/>
    </location>
</feature>
<keyword evidence="12" id="KW-0732">Signal</keyword>
<comment type="similarity">
    <text evidence="2">Belongs to the glycosyltransferase 43 family.</text>
</comment>
<feature type="chain" id="PRO_5012802028" evidence="12">
    <location>
        <begin position="29"/>
        <end position="316"/>
    </location>
</feature>
<evidence type="ECO:0000256" key="10">
    <source>
        <dbReference type="PIRSR" id="PIRSR605027-3"/>
    </source>
</evidence>
<dbReference type="GO" id="GO:0050650">
    <property type="term" value="P:chondroitin sulfate proteoglycan biosynthetic process"/>
    <property type="evidence" value="ECO:0007669"/>
    <property type="project" value="TreeGrafter"/>
</dbReference>
<evidence type="ECO:0000313" key="13">
    <source>
        <dbReference type="EMBL" id="ORY81268.1"/>
    </source>
</evidence>
<evidence type="ECO:0000256" key="5">
    <source>
        <dbReference type="ARBA" id="ARBA00022968"/>
    </source>
</evidence>
<evidence type="ECO:0000256" key="2">
    <source>
        <dbReference type="ARBA" id="ARBA00007706"/>
    </source>
</evidence>
<keyword evidence="14" id="KW-1185">Reference proteome</keyword>
<dbReference type="GO" id="GO:0005975">
    <property type="term" value="P:carbohydrate metabolic process"/>
    <property type="evidence" value="ECO:0007669"/>
    <property type="project" value="TreeGrafter"/>
</dbReference>
<proteinExistence type="inferred from homology"/>
<comment type="subcellular location">
    <subcellularLocation>
        <location evidence="1">Membrane</location>
        <topology evidence="1">Single-pass type II membrane protein</topology>
    </subcellularLocation>
</comment>
<evidence type="ECO:0000256" key="6">
    <source>
        <dbReference type="ARBA" id="ARBA00022989"/>
    </source>
</evidence>
<evidence type="ECO:0000256" key="4">
    <source>
        <dbReference type="ARBA" id="ARBA00022692"/>
    </source>
</evidence>
<evidence type="ECO:0000256" key="1">
    <source>
        <dbReference type="ARBA" id="ARBA00004606"/>
    </source>
</evidence>
<keyword evidence="5" id="KW-0735">Signal-anchor</keyword>
<dbReference type="EMBL" id="MCGR01000023">
    <property type="protein sequence ID" value="ORY81268.1"/>
    <property type="molecule type" value="Genomic_DNA"/>
</dbReference>
<keyword evidence="7" id="KW-0472">Membrane</keyword>
<reference evidence="13 14" key="1">
    <citation type="submission" date="2016-07" db="EMBL/GenBank/DDBJ databases">
        <title>Pervasive Adenine N6-methylation of Active Genes in Fungi.</title>
        <authorList>
            <consortium name="DOE Joint Genome Institute"/>
            <person name="Mondo S.J."/>
            <person name="Dannebaum R.O."/>
            <person name="Kuo R.C."/>
            <person name="Labutti K."/>
            <person name="Haridas S."/>
            <person name="Kuo A."/>
            <person name="Salamov A."/>
            <person name="Ahrendt S.R."/>
            <person name="Lipzen A."/>
            <person name="Sullivan W."/>
            <person name="Andreopoulos W.B."/>
            <person name="Clum A."/>
            <person name="Lindquist E."/>
            <person name="Daum C."/>
            <person name="Ramamoorthy G.K."/>
            <person name="Gryganskyi A."/>
            <person name="Culley D."/>
            <person name="Magnuson J.K."/>
            <person name="James T.Y."/>
            <person name="O'Malley M.A."/>
            <person name="Stajich J.E."/>
            <person name="Spatafora J.W."/>
            <person name="Visel A."/>
            <person name="Grigoriev I.V."/>
        </authorList>
    </citation>
    <scope>NUCLEOTIDE SEQUENCE [LARGE SCALE GENOMIC DNA]</scope>
    <source>
        <strain evidence="13 14">62-1032</strain>
    </source>
</reference>
<comment type="cofactor">
    <cofactor evidence="10">
        <name>Mn(2+)</name>
        <dbReference type="ChEBI" id="CHEBI:29035"/>
    </cofactor>
</comment>
<name>A0A1Y2FBH1_9BASI</name>
<dbReference type="GO" id="GO:0000139">
    <property type="term" value="C:Golgi membrane"/>
    <property type="evidence" value="ECO:0007669"/>
    <property type="project" value="TreeGrafter"/>
</dbReference>
<evidence type="ECO:0000256" key="11">
    <source>
        <dbReference type="PIRSR" id="PIRSR605027-4"/>
    </source>
</evidence>
<dbReference type="STRING" id="106004.A0A1Y2FBH1"/>
<sequence>MSAAARRGVALLLAIVTLLLLSLRLSSRAPTALPLVIVVSPTHDRLTRYADTLHLQLTLQAALSLPQAPRIEWLLVEDGPLPDPAILSLLHRSNIPHHYFHQLTPPKTEHRGLAQRNRALDLIRRKGLDGIVYFADDDNALRPELLSELARIPKDSYTIFPVGNTGYFGFEGPVLVAQGSSSTSAEQDDQGAVQIQQWCCDFCRRRWNVDMGGLAFHSSLLHSSPPLAFNPLAEAGFLETDLLEQFEALNATLTFLPRLMDEVHVWHDHSVPFYKAGFYDQDWRTEGVLSRKLMSKNEVARGFSWANNSLPVGRML</sequence>
<dbReference type="SUPFAM" id="SSF53448">
    <property type="entry name" value="Nucleotide-diphospho-sugar transferases"/>
    <property type="match status" value="1"/>
</dbReference>
<dbReference type="GO" id="GO:0015018">
    <property type="term" value="F:galactosylgalactosylxylosylprotein 3-beta-glucuronosyltransferase activity"/>
    <property type="evidence" value="ECO:0007669"/>
    <property type="project" value="InterPro"/>
</dbReference>
<dbReference type="InParanoid" id="A0A1Y2FBH1"/>
<keyword evidence="8" id="KW-0325">Glycoprotein</keyword>
<dbReference type="Gene3D" id="3.90.550.10">
    <property type="entry name" value="Spore Coat Polysaccharide Biosynthesis Protein SpsA, Chain A"/>
    <property type="match status" value="1"/>
</dbReference>
<feature type="site" description="Interaction with galactose moiety of substrate glycoprotein" evidence="11">
    <location>
        <position position="171"/>
    </location>
</feature>
<keyword evidence="10" id="KW-0464">Manganese</keyword>
<dbReference type="AlphaFoldDB" id="A0A1Y2FBH1"/>
<keyword evidence="4" id="KW-0812">Transmembrane</keyword>
<dbReference type="InterPro" id="IPR005027">
    <property type="entry name" value="Glyco_trans_43"/>
</dbReference>
<comment type="caution">
    <text evidence="13">The sequence shown here is derived from an EMBL/GenBank/DDBJ whole genome shotgun (WGS) entry which is preliminary data.</text>
</comment>
<evidence type="ECO:0000256" key="7">
    <source>
        <dbReference type="ARBA" id="ARBA00023136"/>
    </source>
</evidence>
<keyword evidence="10" id="KW-0479">Metal-binding</keyword>
<gene>
    <name evidence="13" type="ORF">BCR35DRAFT_278960</name>
</gene>
<feature type="active site" description="Proton donor/acceptor" evidence="9">
    <location>
        <position position="239"/>
    </location>
</feature>
<dbReference type="PANTHER" id="PTHR10896">
    <property type="entry name" value="GALACTOSYLGALACTOSYLXYLOSYLPROTEIN 3-BETA-GLUCURONOSYLTRANSFERASE BETA-1,3-GLUCURONYLTRANSFERASE"/>
    <property type="match status" value="1"/>
</dbReference>
<feature type="binding site" evidence="10">
    <location>
        <position position="138"/>
    </location>
    <ligand>
        <name>Mn(2+)</name>
        <dbReference type="ChEBI" id="CHEBI:29035"/>
    </ligand>
</feature>
<dbReference type="InterPro" id="IPR029044">
    <property type="entry name" value="Nucleotide-diphossugar_trans"/>
</dbReference>
<keyword evidence="3 13" id="KW-0808">Transferase</keyword>
<evidence type="ECO:0000256" key="8">
    <source>
        <dbReference type="ARBA" id="ARBA00023180"/>
    </source>
</evidence>
<dbReference type="PANTHER" id="PTHR10896:SF65">
    <property type="entry name" value="GALACTOSYLGALACTOSYLXYLOSYLPROTEIN 3-BETA-GLUCURONOSYLTRANSFERASE 3"/>
    <property type="match status" value="1"/>
</dbReference>
<dbReference type="Pfam" id="PF03360">
    <property type="entry name" value="Glyco_transf_43"/>
    <property type="match status" value="1"/>
</dbReference>
<evidence type="ECO:0000256" key="3">
    <source>
        <dbReference type="ARBA" id="ARBA00022679"/>
    </source>
</evidence>
<dbReference type="GO" id="GO:0046872">
    <property type="term" value="F:metal ion binding"/>
    <property type="evidence" value="ECO:0007669"/>
    <property type="project" value="UniProtKB-KW"/>
</dbReference>
<organism evidence="13 14">
    <name type="scientific">Leucosporidium creatinivorum</name>
    <dbReference type="NCBI Taxonomy" id="106004"/>
    <lineage>
        <taxon>Eukaryota</taxon>
        <taxon>Fungi</taxon>
        <taxon>Dikarya</taxon>
        <taxon>Basidiomycota</taxon>
        <taxon>Pucciniomycotina</taxon>
        <taxon>Microbotryomycetes</taxon>
        <taxon>Leucosporidiales</taxon>
        <taxon>Leucosporidium</taxon>
    </lineage>
</organism>
<evidence type="ECO:0000313" key="14">
    <source>
        <dbReference type="Proteomes" id="UP000193467"/>
    </source>
</evidence>
<evidence type="ECO:0000256" key="12">
    <source>
        <dbReference type="SAM" id="SignalP"/>
    </source>
</evidence>
<keyword evidence="6" id="KW-1133">Transmembrane helix</keyword>